<evidence type="ECO:0000313" key="3">
    <source>
        <dbReference type="Proteomes" id="UP000030649"/>
    </source>
</evidence>
<gene>
    <name evidence="2" type="ORF">J07HQW1_02156</name>
</gene>
<dbReference type="HOGENOM" id="CLU_3018547_0_0_2"/>
<organism evidence="2 3">
    <name type="scientific">Haloquadratum walsbyi J07HQW1</name>
    <dbReference type="NCBI Taxonomy" id="1238424"/>
    <lineage>
        <taxon>Archaea</taxon>
        <taxon>Methanobacteriati</taxon>
        <taxon>Methanobacteriota</taxon>
        <taxon>Stenosarchaea group</taxon>
        <taxon>Halobacteria</taxon>
        <taxon>Halobacteriales</taxon>
        <taxon>Haloferacaceae</taxon>
        <taxon>Haloquadratum</taxon>
    </lineage>
</organism>
<dbReference type="STRING" id="1238424.J07HQW1_02156"/>
<feature type="non-terminal residue" evidence="2">
    <location>
        <position position="57"/>
    </location>
</feature>
<proteinExistence type="predicted"/>
<accession>U1PIV9</accession>
<evidence type="ECO:0000313" key="2">
    <source>
        <dbReference type="EMBL" id="ERG92121.1"/>
    </source>
</evidence>
<evidence type="ECO:0000256" key="1">
    <source>
        <dbReference type="SAM" id="MobiDB-lite"/>
    </source>
</evidence>
<reference evidence="2 3" key="1">
    <citation type="journal article" date="2013" name="PLoS ONE">
        <title>Assembly-driven community genomics of a hypersaline microbial ecosystem.</title>
        <authorList>
            <person name="Podell S."/>
            <person name="Ugalde J.A."/>
            <person name="Narasingarao P."/>
            <person name="Banfield J.F."/>
            <person name="Heidelberg K.B."/>
            <person name="Allen E.E."/>
        </authorList>
    </citation>
    <scope>NUCLEOTIDE SEQUENCE [LARGE SCALE GENOMIC DNA]</scope>
    <source>
        <strain evidence="3">J07HQW1</strain>
    </source>
</reference>
<sequence>MTEAESEPDTNVEYPTDSGHGNSTQSTQRDMRTQNTISTDGNDTEPSNGGSSTQQTP</sequence>
<dbReference type="EMBL" id="KE356560">
    <property type="protein sequence ID" value="ERG92121.1"/>
    <property type="molecule type" value="Genomic_DNA"/>
</dbReference>
<feature type="compositionally biased region" description="Acidic residues" evidence="1">
    <location>
        <begin position="1"/>
        <end position="10"/>
    </location>
</feature>
<feature type="compositionally biased region" description="Polar residues" evidence="1">
    <location>
        <begin position="19"/>
        <end position="57"/>
    </location>
</feature>
<dbReference type="Proteomes" id="UP000030649">
    <property type="component" value="Unassembled WGS sequence"/>
</dbReference>
<feature type="region of interest" description="Disordered" evidence="1">
    <location>
        <begin position="1"/>
        <end position="57"/>
    </location>
</feature>
<name>U1PIV9_9EURY</name>
<dbReference type="AlphaFoldDB" id="U1PIV9"/>
<protein>
    <submittedName>
        <fullName evidence="2">Uncharacterized protein</fullName>
    </submittedName>
</protein>